<name>A0AAI9Y091_9PEZI</name>
<accession>A0AAI9Y091</accession>
<organism evidence="1 2">
    <name type="scientific">Colletotrichum melonis</name>
    <dbReference type="NCBI Taxonomy" id="1209925"/>
    <lineage>
        <taxon>Eukaryota</taxon>
        <taxon>Fungi</taxon>
        <taxon>Dikarya</taxon>
        <taxon>Ascomycota</taxon>
        <taxon>Pezizomycotina</taxon>
        <taxon>Sordariomycetes</taxon>
        <taxon>Hypocreomycetidae</taxon>
        <taxon>Glomerellales</taxon>
        <taxon>Glomerellaceae</taxon>
        <taxon>Colletotrichum</taxon>
        <taxon>Colletotrichum acutatum species complex</taxon>
    </lineage>
</organism>
<evidence type="ECO:0000313" key="2">
    <source>
        <dbReference type="Proteomes" id="UP001239795"/>
    </source>
</evidence>
<dbReference type="EMBL" id="MLGG01000002">
    <property type="protein sequence ID" value="KAK1467464.1"/>
    <property type="molecule type" value="Genomic_DNA"/>
</dbReference>
<protein>
    <submittedName>
        <fullName evidence="1">Uncharacterized protein</fullName>
    </submittedName>
</protein>
<proteinExistence type="predicted"/>
<dbReference type="AlphaFoldDB" id="A0AAI9Y091"/>
<dbReference type="Proteomes" id="UP001239795">
    <property type="component" value="Unassembled WGS sequence"/>
</dbReference>
<reference evidence="1 2" key="1">
    <citation type="submission" date="2016-10" db="EMBL/GenBank/DDBJ databases">
        <title>The genome sequence of Colletotrichum fioriniae PJ7.</title>
        <authorList>
            <person name="Baroncelli R."/>
        </authorList>
    </citation>
    <scope>NUCLEOTIDE SEQUENCE [LARGE SCALE GENOMIC DNA]</scope>
    <source>
        <strain evidence="1">Col 31</strain>
    </source>
</reference>
<comment type="caution">
    <text evidence="1">The sequence shown here is derived from an EMBL/GenBank/DDBJ whole genome shotgun (WGS) entry which is preliminary data.</text>
</comment>
<gene>
    <name evidence="1" type="ORF">CMEL01_11457</name>
</gene>
<keyword evidence="2" id="KW-1185">Reference proteome</keyword>
<evidence type="ECO:0000313" key="1">
    <source>
        <dbReference type="EMBL" id="KAK1467464.1"/>
    </source>
</evidence>
<sequence>MRPLRLRNIPLTIVHCRAAASQPLYLGRGPHETRCFPHGVDHQSWIVSTLWPPASTRVRTSNATSSFGRVTACVTACVCRP</sequence>